<keyword evidence="2" id="KW-1185">Reference proteome</keyword>
<accession>A0ABP0R0V6</accession>
<sequence>MDIVLPPDDDGISFGVRAKAVEVLPQDDHGLSFGIGAKAVKRTLVKPKQASSSSAGKTLRNLPSGVDLPPDVTTCTVLPMPSHPDRDARVMDTRKKRHAFCKAAPRLAPFSGCMCQKEHTYPHDAVFEVFSPPRLVTEAVRRGLKASVSLDVKTGWDASLSSEKQRARTLLGLHKPWMLMACPECTMYSIIQRNCNIPKMNPEVVKERLAVADDHLNFGLDMCLEQGLAGRKFIFEHPGGASSWQSPGVGRVLQQIPEARIIGFCQCRFGLVAPDGQPMQKVTRFLTNSAAIIQIFSGCNCICKLLGRSHVKIEGSMNGYSLSRWAQCYPPMMVSAILDGVQQEMP</sequence>
<name>A0ABP0R0V6_9DINO</name>
<organism evidence="1 2">
    <name type="scientific">Durusdinium trenchii</name>
    <dbReference type="NCBI Taxonomy" id="1381693"/>
    <lineage>
        <taxon>Eukaryota</taxon>
        <taxon>Sar</taxon>
        <taxon>Alveolata</taxon>
        <taxon>Dinophyceae</taxon>
        <taxon>Suessiales</taxon>
        <taxon>Symbiodiniaceae</taxon>
        <taxon>Durusdinium</taxon>
    </lineage>
</organism>
<proteinExistence type="predicted"/>
<evidence type="ECO:0000313" key="2">
    <source>
        <dbReference type="Proteomes" id="UP001642484"/>
    </source>
</evidence>
<gene>
    <name evidence="1" type="ORF">CCMP2556_LOCUS44931</name>
</gene>
<dbReference type="Proteomes" id="UP001642484">
    <property type="component" value="Unassembled WGS sequence"/>
</dbReference>
<comment type="caution">
    <text evidence="1">The sequence shown here is derived from an EMBL/GenBank/DDBJ whole genome shotgun (WGS) entry which is preliminary data.</text>
</comment>
<evidence type="ECO:0000313" key="1">
    <source>
        <dbReference type="EMBL" id="CAK9094170.1"/>
    </source>
</evidence>
<dbReference type="EMBL" id="CAXAMN010025299">
    <property type="protein sequence ID" value="CAK9094170.1"/>
    <property type="molecule type" value="Genomic_DNA"/>
</dbReference>
<protein>
    <submittedName>
        <fullName evidence="1">Uncharacterized protein</fullName>
    </submittedName>
</protein>
<reference evidence="1 2" key="1">
    <citation type="submission" date="2024-02" db="EMBL/GenBank/DDBJ databases">
        <authorList>
            <person name="Chen Y."/>
            <person name="Shah S."/>
            <person name="Dougan E. K."/>
            <person name="Thang M."/>
            <person name="Chan C."/>
        </authorList>
    </citation>
    <scope>NUCLEOTIDE SEQUENCE [LARGE SCALE GENOMIC DNA]</scope>
</reference>
<dbReference type="GO" id="GO:0003964">
    <property type="term" value="F:RNA-directed DNA polymerase activity"/>
    <property type="evidence" value="ECO:0007669"/>
    <property type="project" value="UniProtKB-KW"/>
</dbReference>